<keyword evidence="3" id="KW-1185">Reference proteome</keyword>
<sequence>MCGFSAELALVSALTCARLPFLAGMAARLSQQVGAFLMICWMGTVGRRWLVCMGDCLWRVLATAYSLGLAGALLLGGTPVWPAFGRAFALA</sequence>
<feature type="transmembrane region" description="Helical" evidence="1">
    <location>
        <begin position="33"/>
        <end position="50"/>
    </location>
</feature>
<reference evidence="2 3" key="1">
    <citation type="submission" date="2018-10" db="EMBL/GenBank/DDBJ databases">
        <title>Sequencing the genomes of 1000 actinobacteria strains.</title>
        <authorList>
            <person name="Klenk H.-P."/>
        </authorList>
    </citation>
    <scope>NUCLEOTIDE SEQUENCE [LARGE SCALE GENOMIC DNA]</scope>
    <source>
        <strain evidence="2 3">DSM 45175</strain>
    </source>
</reference>
<evidence type="ECO:0000256" key="1">
    <source>
        <dbReference type="SAM" id="Phobius"/>
    </source>
</evidence>
<evidence type="ECO:0000313" key="2">
    <source>
        <dbReference type="EMBL" id="RKR86624.1"/>
    </source>
</evidence>
<keyword evidence="1" id="KW-0472">Membrane</keyword>
<dbReference type="EMBL" id="RBKT01000001">
    <property type="protein sequence ID" value="RKR86624.1"/>
    <property type="molecule type" value="Genomic_DNA"/>
</dbReference>
<evidence type="ECO:0000313" key="3">
    <source>
        <dbReference type="Proteomes" id="UP000277671"/>
    </source>
</evidence>
<accession>A0A495JE30</accession>
<proteinExistence type="predicted"/>
<protein>
    <submittedName>
        <fullName evidence="2">Uncharacterized protein</fullName>
    </submittedName>
</protein>
<keyword evidence="1" id="KW-1133">Transmembrane helix</keyword>
<dbReference type="Proteomes" id="UP000277671">
    <property type="component" value="Unassembled WGS sequence"/>
</dbReference>
<name>A0A495JE30_9ACTN</name>
<keyword evidence="1" id="KW-0812">Transmembrane</keyword>
<comment type="caution">
    <text evidence="2">The sequence shown here is derived from an EMBL/GenBank/DDBJ whole genome shotgun (WGS) entry which is preliminary data.</text>
</comment>
<gene>
    <name evidence="2" type="ORF">BDK92_0867</name>
</gene>
<feature type="transmembrane region" description="Helical" evidence="1">
    <location>
        <begin position="62"/>
        <end position="84"/>
    </location>
</feature>
<organism evidence="2 3">
    <name type="scientific">Micromonospora pisi</name>
    <dbReference type="NCBI Taxonomy" id="589240"/>
    <lineage>
        <taxon>Bacteria</taxon>
        <taxon>Bacillati</taxon>
        <taxon>Actinomycetota</taxon>
        <taxon>Actinomycetes</taxon>
        <taxon>Micromonosporales</taxon>
        <taxon>Micromonosporaceae</taxon>
        <taxon>Micromonospora</taxon>
    </lineage>
</organism>
<dbReference type="AlphaFoldDB" id="A0A495JE30"/>